<dbReference type="GO" id="GO:0003341">
    <property type="term" value="P:cilium movement"/>
    <property type="evidence" value="ECO:0007669"/>
    <property type="project" value="TreeGrafter"/>
</dbReference>
<evidence type="ECO:0000256" key="10">
    <source>
        <dbReference type="ARBA" id="ARBA00040002"/>
    </source>
</evidence>
<dbReference type="SUPFAM" id="SSF50978">
    <property type="entry name" value="WD40 repeat-like"/>
    <property type="match status" value="1"/>
</dbReference>
<proteinExistence type="predicted"/>
<dbReference type="RefSeq" id="XP_030280895.1">
    <property type="nucleotide sequence ID" value="XM_030425035.1"/>
</dbReference>
<dbReference type="GO" id="GO:0045503">
    <property type="term" value="F:dynein light chain binding"/>
    <property type="evidence" value="ECO:0007669"/>
    <property type="project" value="TreeGrafter"/>
</dbReference>
<dbReference type="Proteomes" id="UP000472265">
    <property type="component" value="Chromosome 8"/>
</dbReference>
<keyword evidence="7" id="KW-0206">Cytoskeleton</keyword>
<dbReference type="GeneTree" id="ENSGT00940000156209"/>
<feature type="region of interest" description="Disordered" evidence="12">
    <location>
        <begin position="375"/>
        <end position="396"/>
    </location>
</feature>
<dbReference type="Gene3D" id="2.130.10.10">
    <property type="entry name" value="YVTN repeat-like/Quinoprotein amine dehydrogenase"/>
    <property type="match status" value="1"/>
</dbReference>
<name>A0A671WS35_SPAAU</name>
<dbReference type="PANTHER" id="PTHR12442">
    <property type="entry name" value="DYNEIN INTERMEDIATE CHAIN"/>
    <property type="match status" value="1"/>
</dbReference>
<accession>A0A671WS35</accession>
<dbReference type="GeneID" id="115586208"/>
<dbReference type="PANTHER" id="PTHR12442:SF12">
    <property type="entry name" value="DYNEIN AXONEMAL INTERMEDIATE CHAIN 4"/>
    <property type="match status" value="1"/>
</dbReference>
<organism evidence="13 14">
    <name type="scientific">Sparus aurata</name>
    <name type="common">Gilthead sea bream</name>
    <dbReference type="NCBI Taxonomy" id="8175"/>
    <lineage>
        <taxon>Eukaryota</taxon>
        <taxon>Metazoa</taxon>
        <taxon>Chordata</taxon>
        <taxon>Craniata</taxon>
        <taxon>Vertebrata</taxon>
        <taxon>Euteleostomi</taxon>
        <taxon>Actinopterygii</taxon>
        <taxon>Neopterygii</taxon>
        <taxon>Teleostei</taxon>
        <taxon>Neoteleostei</taxon>
        <taxon>Acanthomorphata</taxon>
        <taxon>Eupercaria</taxon>
        <taxon>Spariformes</taxon>
        <taxon>Sparidae</taxon>
        <taxon>Sparus</taxon>
    </lineage>
</organism>
<evidence type="ECO:0000256" key="9">
    <source>
        <dbReference type="ARBA" id="ARBA00024190"/>
    </source>
</evidence>
<dbReference type="FunFam" id="2.130.10.10:FF:001248">
    <property type="entry name" value="WD repeat domain 78"/>
    <property type="match status" value="1"/>
</dbReference>
<gene>
    <name evidence="13" type="primary">LOC115586208</name>
</gene>
<evidence type="ECO:0000256" key="4">
    <source>
        <dbReference type="ARBA" id="ARBA00022737"/>
    </source>
</evidence>
<comment type="subcellular location">
    <subcellularLocation>
        <location evidence="1">Cytoplasm</location>
        <location evidence="1">Cytoskeleton</location>
        <location evidence="1">Flagellum axoneme</location>
    </subcellularLocation>
    <subcellularLocation>
        <location evidence="9">Dynein axonemal particle</location>
    </subcellularLocation>
</comment>
<dbReference type="Ensembl" id="ENSSAUT00010043754.1">
    <property type="protein sequence ID" value="ENSSAUP00010041554.1"/>
    <property type="gene ID" value="ENSSAUG00010017471.1"/>
</dbReference>
<evidence type="ECO:0000256" key="7">
    <source>
        <dbReference type="ARBA" id="ARBA00023212"/>
    </source>
</evidence>
<evidence type="ECO:0000256" key="1">
    <source>
        <dbReference type="ARBA" id="ARBA00004611"/>
    </source>
</evidence>
<dbReference type="InParanoid" id="A0A671WS35"/>
<evidence type="ECO:0000256" key="11">
    <source>
        <dbReference type="ARBA" id="ARBA00041557"/>
    </source>
</evidence>
<feature type="compositionally biased region" description="Polar residues" evidence="12">
    <location>
        <begin position="15"/>
        <end position="36"/>
    </location>
</feature>
<reference evidence="13" key="2">
    <citation type="submission" date="2025-08" db="UniProtKB">
        <authorList>
            <consortium name="Ensembl"/>
        </authorList>
    </citation>
    <scope>IDENTIFICATION</scope>
</reference>
<dbReference type="AlphaFoldDB" id="A0A671WS35"/>
<keyword evidence="14" id="KW-1185">Reference proteome</keyword>
<feature type="region of interest" description="Disordered" evidence="12">
    <location>
        <begin position="1"/>
        <end position="36"/>
    </location>
</feature>
<evidence type="ECO:0000313" key="13">
    <source>
        <dbReference type="Ensembl" id="ENSSAUP00010041554.1"/>
    </source>
</evidence>
<protein>
    <recommendedName>
        <fullName evidence="10">Dynein axonemal intermediate chain 4</fullName>
    </recommendedName>
    <alternativeName>
        <fullName evidence="11">WD repeat-containing protein 78</fullName>
    </alternativeName>
</protein>
<sequence length="772" mass="85392">MQNTKMYTPAKQTKKTTGVLNNSSPRSMNNSVSGVPSSILVGGRNSILKRLERGHNRTPRKTARMLGSDGKEINPLAMFQAELGVVPSSAGRFFLGETFFSSGSDHMKSTSSFTVHSSSSFVGSSLQSNMSAIASLTNESEDSSQKLDIPINPPAPCEVLKENDNIEQTVTEEMLDEVAEICLTETDTISLLDIPSSIFVTEDADDAGVIKEKNNQYAELCKNRIGNDNYLEESAQTFSGAPKDKHTQSDKIAKEDKGMIATTWDIYDSFFDQNKSPDNDKDDYTESSVGTSKDQEKSGEKSGSSSSYTVATDSTDRGSLFELEMCGRSLNTELDPQLILSESFRHSLFVMERIVVGKIFQPKLAAYRQLPILKDPDSTAKPGTEEQSEEGEESASSPSLEYLWAFSCELTKGCNITSMAWNKINPNILAVAYGDFDLSNCKPSLICCWSLKNPMWPERVFHCDSWVTSLDFSAINPSQLAVGMYDGTLAIYDVQRQNNNARIADSSKCSERHLHPVWQVNWIKEETLFLREGGAEALISVSADGRITMWSLLNNGLGGRDLMELKSTQNTKKKRKAAGTKTKTECFLSVLTRGLCLDIHPTDSCIYLVGTSEGLIHKCSLSNSQNVLETYQKDLCPVNHIEWSPFSSDVFLSCSSDQIQLWKQDYFTPVFSFTSTQEVVKTIRWSPNWPTIFAAIIGRQLEIWDLDSNILAPTIVHHAAPGVKLMSLLFTTGTDCVFLGDSDGQITVYQLKNLSVGKGEKVETLDDVIQHI</sequence>
<dbReference type="OrthoDB" id="10259804at2759"/>
<feature type="compositionally biased region" description="Basic and acidic residues" evidence="12">
    <location>
        <begin position="275"/>
        <end position="284"/>
    </location>
</feature>
<feature type="region of interest" description="Disordered" evidence="12">
    <location>
        <begin position="274"/>
        <end position="312"/>
    </location>
</feature>
<evidence type="ECO:0000256" key="12">
    <source>
        <dbReference type="SAM" id="MobiDB-lite"/>
    </source>
</evidence>
<dbReference type="InterPro" id="IPR001680">
    <property type="entry name" value="WD40_rpt"/>
</dbReference>
<reference evidence="13" key="3">
    <citation type="submission" date="2025-09" db="UniProtKB">
        <authorList>
            <consortium name="Ensembl"/>
        </authorList>
    </citation>
    <scope>IDENTIFICATION</scope>
</reference>
<keyword evidence="4" id="KW-0677">Repeat</keyword>
<evidence type="ECO:0000256" key="2">
    <source>
        <dbReference type="ARBA" id="ARBA00022490"/>
    </source>
</evidence>
<reference evidence="13" key="1">
    <citation type="submission" date="2021-04" db="EMBL/GenBank/DDBJ databases">
        <authorList>
            <consortium name="Wellcome Sanger Institute Data Sharing"/>
        </authorList>
    </citation>
    <scope>NUCLEOTIDE SEQUENCE [LARGE SCALE GENOMIC DNA]</scope>
</reference>
<dbReference type="GO" id="GO:0005858">
    <property type="term" value="C:axonemal dynein complex"/>
    <property type="evidence" value="ECO:0007669"/>
    <property type="project" value="TreeGrafter"/>
</dbReference>
<dbReference type="GO" id="GO:0120293">
    <property type="term" value="C:dynein axonemal particle"/>
    <property type="evidence" value="ECO:0007669"/>
    <property type="project" value="UniProtKB-SubCell"/>
</dbReference>
<dbReference type="OMA" id="SEGHIMF"/>
<keyword evidence="2" id="KW-0963">Cytoplasm</keyword>
<dbReference type="InterPro" id="IPR036322">
    <property type="entry name" value="WD40_repeat_dom_sf"/>
</dbReference>
<evidence type="ECO:0000256" key="8">
    <source>
        <dbReference type="ARBA" id="ARBA00023273"/>
    </source>
</evidence>
<dbReference type="InterPro" id="IPR050687">
    <property type="entry name" value="Dynein_IC"/>
</dbReference>
<dbReference type="InterPro" id="IPR015943">
    <property type="entry name" value="WD40/YVTN_repeat-like_dom_sf"/>
</dbReference>
<dbReference type="SMART" id="SM00320">
    <property type="entry name" value="WD40"/>
    <property type="match status" value="5"/>
</dbReference>
<evidence type="ECO:0000313" key="14">
    <source>
        <dbReference type="Proteomes" id="UP000472265"/>
    </source>
</evidence>
<keyword evidence="3" id="KW-0853">WD repeat</keyword>
<keyword evidence="8" id="KW-0966">Cell projection</keyword>
<keyword evidence="5" id="KW-0282">Flagellum</keyword>
<evidence type="ECO:0000256" key="3">
    <source>
        <dbReference type="ARBA" id="ARBA00022574"/>
    </source>
</evidence>
<keyword evidence="6" id="KW-0969">Cilium</keyword>
<evidence type="ECO:0000256" key="6">
    <source>
        <dbReference type="ARBA" id="ARBA00023069"/>
    </source>
</evidence>
<evidence type="ECO:0000256" key="5">
    <source>
        <dbReference type="ARBA" id="ARBA00022846"/>
    </source>
</evidence>
<dbReference type="GO" id="GO:0045504">
    <property type="term" value="F:dynein heavy chain binding"/>
    <property type="evidence" value="ECO:0007669"/>
    <property type="project" value="TreeGrafter"/>
</dbReference>